<comment type="similarity">
    <text evidence="4">Belongs to the CLU family.</text>
</comment>
<feature type="region of interest" description="Disordered" evidence="5">
    <location>
        <begin position="1"/>
        <end position="33"/>
    </location>
</feature>
<dbReference type="InterPro" id="IPR027523">
    <property type="entry name" value="CLU_prot"/>
</dbReference>
<dbReference type="SUPFAM" id="SSF103107">
    <property type="entry name" value="Hypothetical protein c14orf129, hspc210"/>
    <property type="match status" value="1"/>
</dbReference>
<proteinExistence type="inferred from homology"/>
<dbReference type="SUPFAM" id="SSF48452">
    <property type="entry name" value="TPR-like"/>
    <property type="match status" value="2"/>
</dbReference>
<dbReference type="GO" id="GO:0005737">
    <property type="term" value="C:cytoplasm"/>
    <property type="evidence" value="ECO:0007669"/>
    <property type="project" value="UniProtKB-SubCell"/>
</dbReference>
<dbReference type="Pfam" id="PF12807">
    <property type="entry name" value="eIF3_p135"/>
    <property type="match status" value="1"/>
</dbReference>
<keyword evidence="3" id="KW-0802">TPR repeat</keyword>
<dbReference type="HAMAP" id="MF_03013">
    <property type="entry name" value="CLU"/>
    <property type="match status" value="1"/>
</dbReference>
<gene>
    <name evidence="7" type="primary">cluha</name>
</gene>
<evidence type="ECO:0000259" key="6">
    <source>
        <dbReference type="PROSITE" id="PS51823"/>
    </source>
</evidence>
<dbReference type="FunFam" id="3.30.2280.10:FF:000001">
    <property type="entry name" value="Clustered mitochondria (CluA/CLU1) homolog"/>
    <property type="match status" value="1"/>
</dbReference>
<dbReference type="Gene3D" id="3.30.2280.10">
    <property type="entry name" value="Hypothetical protein (hspc210)"/>
    <property type="match status" value="1"/>
</dbReference>
<feature type="compositionally biased region" description="Basic and acidic residues" evidence="5">
    <location>
        <begin position="1"/>
        <end position="23"/>
    </location>
</feature>
<feature type="region of interest" description="Disordered" evidence="5">
    <location>
        <begin position="1258"/>
        <end position="1282"/>
    </location>
</feature>
<evidence type="ECO:0000256" key="3">
    <source>
        <dbReference type="ARBA" id="ARBA00022803"/>
    </source>
</evidence>
<dbReference type="GO" id="GO:0048312">
    <property type="term" value="P:intracellular distribution of mitochondria"/>
    <property type="evidence" value="ECO:0007669"/>
    <property type="project" value="TreeGrafter"/>
</dbReference>
<keyword evidence="4" id="KW-0694">RNA-binding</keyword>
<comment type="function">
    <text evidence="4">mRNA-binding protein involved in proper cytoplasmic distribution of mitochondria. Specifically binds mRNAs of nuclear-encoded mitochondrial proteins in the cytoplasm and regulates transport or translation of these transcripts close to mitochondria, playing a role in mitochondrial biogenesis.</text>
</comment>
<feature type="compositionally biased region" description="Polar residues" evidence="5">
    <location>
        <begin position="645"/>
        <end position="655"/>
    </location>
</feature>
<dbReference type="InterPro" id="IPR023231">
    <property type="entry name" value="GSKIP_dom_sf"/>
</dbReference>
<dbReference type="InterPro" id="IPR011990">
    <property type="entry name" value="TPR-like_helical_dom_sf"/>
</dbReference>
<evidence type="ECO:0000256" key="4">
    <source>
        <dbReference type="HAMAP-Rule" id="MF_03013"/>
    </source>
</evidence>
<dbReference type="FunFam" id="1.25.40.10:FF:000088">
    <property type="entry name" value="Clustered mitochondria (CluA/CLU1) homolog"/>
    <property type="match status" value="1"/>
</dbReference>
<evidence type="ECO:0000313" key="7">
    <source>
        <dbReference type="Ensembl" id="ENSSFAP00005053143.1"/>
    </source>
</evidence>
<keyword evidence="8" id="KW-1185">Reference proteome</keyword>
<feature type="domain" description="Clu" evidence="6">
    <location>
        <begin position="331"/>
        <end position="573"/>
    </location>
</feature>
<accession>A0A672JG18</accession>
<evidence type="ECO:0000313" key="8">
    <source>
        <dbReference type="Proteomes" id="UP000472267"/>
    </source>
</evidence>
<reference evidence="7" key="3">
    <citation type="submission" date="2025-09" db="UniProtKB">
        <authorList>
            <consortium name="Ensembl"/>
        </authorList>
    </citation>
    <scope>IDENTIFICATION</scope>
</reference>
<protein>
    <recommendedName>
        <fullName evidence="4">Clustered mitochondria protein homolog</fullName>
    </recommendedName>
</protein>
<reference evidence="7" key="2">
    <citation type="submission" date="2025-08" db="UniProtKB">
        <authorList>
            <consortium name="Ensembl"/>
        </authorList>
    </citation>
    <scope>IDENTIFICATION</scope>
</reference>
<evidence type="ECO:0000256" key="1">
    <source>
        <dbReference type="ARBA" id="ARBA00022490"/>
    </source>
</evidence>
<dbReference type="PANTHER" id="PTHR12601">
    <property type="entry name" value="EUKARYOTIC TRANSLATION INITIATION FACTOR 3 SUBUNIT EIF-3"/>
    <property type="match status" value="1"/>
</dbReference>
<feature type="region of interest" description="Disordered" evidence="5">
    <location>
        <begin position="640"/>
        <end position="659"/>
    </location>
</feature>
<dbReference type="Ensembl" id="ENSSFAT00005054815.1">
    <property type="protein sequence ID" value="ENSSFAP00005053143.1"/>
    <property type="gene ID" value="ENSSFAG00005024757.1"/>
</dbReference>
<comment type="subcellular location">
    <subcellularLocation>
        <location evidence="4">Cytoplasm</location>
    </subcellularLocation>
    <subcellularLocation>
        <location evidence="4">Cytoplasmic granule</location>
    </subcellularLocation>
</comment>
<dbReference type="PROSITE" id="PS51823">
    <property type="entry name" value="CLU"/>
    <property type="match status" value="1"/>
</dbReference>
<organism evidence="7 8">
    <name type="scientific">Salarias fasciatus</name>
    <name type="common">Jewelled blenny</name>
    <name type="synonym">Blennius fasciatus</name>
    <dbReference type="NCBI Taxonomy" id="181472"/>
    <lineage>
        <taxon>Eukaryota</taxon>
        <taxon>Metazoa</taxon>
        <taxon>Chordata</taxon>
        <taxon>Craniata</taxon>
        <taxon>Vertebrata</taxon>
        <taxon>Euteleostomi</taxon>
        <taxon>Actinopterygii</taxon>
        <taxon>Neopterygii</taxon>
        <taxon>Teleostei</taxon>
        <taxon>Neoteleostei</taxon>
        <taxon>Acanthomorphata</taxon>
        <taxon>Ovalentaria</taxon>
        <taxon>Blenniimorphae</taxon>
        <taxon>Blenniiformes</taxon>
        <taxon>Blennioidei</taxon>
        <taxon>Blenniidae</taxon>
        <taxon>Salariinae</taxon>
        <taxon>Salarias</taxon>
    </lineage>
</organism>
<evidence type="ECO:0000256" key="5">
    <source>
        <dbReference type="SAM" id="MobiDB-lite"/>
    </source>
</evidence>
<dbReference type="InterPro" id="IPR025697">
    <property type="entry name" value="CLU_dom"/>
</dbReference>
<reference evidence="7" key="1">
    <citation type="submission" date="2019-06" db="EMBL/GenBank/DDBJ databases">
        <authorList>
            <consortium name="Wellcome Sanger Institute Data Sharing"/>
        </authorList>
    </citation>
    <scope>NUCLEOTIDE SEQUENCE [LARGE SCALE GENOMIC DNA]</scope>
</reference>
<dbReference type="Pfam" id="PF13236">
    <property type="entry name" value="CLU"/>
    <property type="match status" value="1"/>
</dbReference>
<dbReference type="InterPro" id="IPR028275">
    <property type="entry name" value="CLU_N"/>
</dbReference>
<name>A0A672JG18_SALFA</name>
<dbReference type="GO" id="GO:0003729">
    <property type="term" value="F:mRNA binding"/>
    <property type="evidence" value="ECO:0007669"/>
    <property type="project" value="TreeGrafter"/>
</dbReference>
<dbReference type="Pfam" id="PF13424">
    <property type="entry name" value="TPR_12"/>
    <property type="match status" value="2"/>
</dbReference>
<dbReference type="Gene3D" id="1.25.40.10">
    <property type="entry name" value="Tetratricopeptide repeat domain"/>
    <property type="match status" value="1"/>
</dbReference>
<keyword evidence="1 4" id="KW-0963">Cytoplasm</keyword>
<keyword evidence="2" id="KW-0677">Repeat</keyword>
<dbReference type="Pfam" id="PF15044">
    <property type="entry name" value="CLU_N"/>
    <property type="match status" value="1"/>
</dbReference>
<dbReference type="PANTHER" id="PTHR12601:SF10">
    <property type="entry name" value="CLUSTERED MITOCHONDRIA PROTEIN HOMOLOG"/>
    <property type="match status" value="1"/>
</dbReference>
<sequence>MVNGDGAHDHTEEAESKQDRDGEADGGEESNEQEVIVIQDTGFTVKIQAPGTEPFDLQVSPQEMVQEIHQVLMDREDTCHRTCFSLQLDGNVLDNFAELKSIEGLQEGSLLKVVEEPYTVREARIHVRHIRDLLKSLDPSDAYNGVDCNSLSFLSIFTDGDLGDSGKRKKKGNELEQIDCTPPEHILPGSKERPLVPLQPQNKDWKPMQCLKVLTMSGWNPPPGNRKMHGDLMYLYIVTVEERHVSVTASTRGFYLNQSTTYTFNPKPANPSFLSHSLVELLSQISPAFKKNFTALQKKRVQRHPFERIATPFQVYSWTAPQVDHAMDCVRAEDAYTSRLGYEEHIPGQTRDWNEELQTTRELPRKNLPERLLRERAIFKVHSDFAAAATRGAMAVIDGNVMAINPGEETRMQMFIWNNIFFSLGFDVRDHYRELGGDAAAHAAPTNDLNGVRAYGAVDVEGLYTLGTVVVDYRGYRVTAQSIIPGILEREQEQSVIYGSIDFGKTVVSHSKYLELLDKTSRPLKVQRHNVLNEKNETVELCSSVECKGIIGNDGRHYILDLLRTFPPDLNFLPVEGEELPPESQRCGFPLQHRHRLACLRQELIEAFVEHRYLLFMKMAALQLMQQKANKDCNKTDAPAITDASAESSADTTQAGKELEESIPGLAQAKELAETLVAEDGSDPKSREVVLNACKAVGSISNTSFDIRFNPDIFSPGVRFPDDSAEDVQKQKQLLKDTAAFLVSCQIPSLVKDCLDHSALPMDGATLTEALHQRGINIRYLGTVLEFVDKTPAKAQLEHFYRIGISELITRCAKHIFKTYLQGVELSALSAAVSHFLNCFLSSFPDAVAHLPPDELVSRRKSRKRRNRVPGGGDNTAWASLTPSELWKNIASEAQSYYHFTIQCESADQVVEKYGLQKITLLREISVKTGIQILIKEYNFDSRHKPAFTEEDILNIFPVVKHVNPKASDAFHFFQSGQAKVQQGFLKEGCELINEALNLFNNVYGAMHVEICACLRLLARLNYIMGDHPEALSNQQKAVLMSERVLGIEHPNTIQEYMHLALYCFANGQLSTALKLLYRARYLMLVVCGEDHPEMALLDSNIGLVLHGVMEYDLSLRFLENALSINSKYHGPRSLKVALSHHLVARVYESKAEFRSALQHEKEGYTIYKNQMGEAHEKTKESSEYLKYLTQQAVALQRTMNEIYKNGSNASIMPLKFTAPSMASVLEQLNIINGIIFIPLSQKDLENLKAEVQRRQQLQDLGKSEEPVEDSPLELEDKIPID</sequence>
<dbReference type="InterPro" id="IPR033646">
    <property type="entry name" value="CLU-central"/>
</dbReference>
<evidence type="ECO:0000256" key="2">
    <source>
        <dbReference type="ARBA" id="ARBA00022737"/>
    </source>
</evidence>
<dbReference type="Proteomes" id="UP000472267">
    <property type="component" value="Chromosome 14"/>
</dbReference>
<dbReference type="CDD" id="cd15466">
    <property type="entry name" value="CLU-central"/>
    <property type="match status" value="1"/>
</dbReference>
<dbReference type="GO" id="GO:0007005">
    <property type="term" value="P:mitochondrion organization"/>
    <property type="evidence" value="ECO:0007669"/>
    <property type="project" value="UniProtKB-UniRule"/>
</dbReference>